<sequence length="340" mass="35992">MQRLMEQLRTPQTEQLPSYNSITNAASAAAATAASAVPRGNRGPNSTAQRRKGMALTAASAVAFAVMALLVQVLDSRGYTALQTMFWRGVVQSIGALVVCLVRGVQPLRVVGDWKRFRWVLMRAVFGSIGHVLYYMALARMAMGTATVLFFTNPLFTAAFARWLLHEPLPPRAAWLMAGALGGVVLVAAPLSPLSLAVGAVPLQWALLALLGAASTALAYTSIRIAGRLVHPMVHVMYFGVIAAVGALVLSRAAGQPWKMPENSLAGWAPVVGVGVTALTAQFLMNWGLQLAHAAPVVMVRNSAVAISFVLDIIVYQTVPSLLGTLGAVLITVCAILISR</sequence>
<gene>
    <name evidence="7" type="ORF">H4R20_002180</name>
</gene>
<evidence type="ECO:0000313" key="7">
    <source>
        <dbReference type="EMBL" id="KAJ2805206.1"/>
    </source>
</evidence>
<evidence type="ECO:0000256" key="2">
    <source>
        <dbReference type="ARBA" id="ARBA00022692"/>
    </source>
</evidence>
<feature type="transmembrane region" description="Helical" evidence="5">
    <location>
        <begin position="54"/>
        <end position="74"/>
    </location>
</feature>
<feature type="transmembrane region" description="Helical" evidence="5">
    <location>
        <begin position="117"/>
        <end position="136"/>
    </location>
</feature>
<dbReference type="Proteomes" id="UP001140094">
    <property type="component" value="Unassembled WGS sequence"/>
</dbReference>
<dbReference type="InterPro" id="IPR037185">
    <property type="entry name" value="EmrE-like"/>
</dbReference>
<evidence type="ECO:0000256" key="1">
    <source>
        <dbReference type="ARBA" id="ARBA00004141"/>
    </source>
</evidence>
<feature type="transmembrane region" description="Helical" evidence="5">
    <location>
        <begin position="173"/>
        <end position="191"/>
    </location>
</feature>
<evidence type="ECO:0000256" key="4">
    <source>
        <dbReference type="ARBA" id="ARBA00023136"/>
    </source>
</evidence>
<dbReference type="PANTHER" id="PTHR22911:SF6">
    <property type="entry name" value="SOLUTE CARRIER FAMILY 35 MEMBER G1"/>
    <property type="match status" value="1"/>
</dbReference>
<feature type="transmembrane region" description="Helical" evidence="5">
    <location>
        <begin position="322"/>
        <end position="339"/>
    </location>
</feature>
<feature type="transmembrane region" description="Helical" evidence="5">
    <location>
        <begin position="297"/>
        <end position="316"/>
    </location>
</feature>
<name>A0A9W8HY38_9FUNG</name>
<feature type="transmembrane region" description="Helical" evidence="5">
    <location>
        <begin position="86"/>
        <end position="105"/>
    </location>
</feature>
<evidence type="ECO:0000313" key="8">
    <source>
        <dbReference type="Proteomes" id="UP001140094"/>
    </source>
</evidence>
<keyword evidence="4 5" id="KW-0472">Membrane</keyword>
<dbReference type="InterPro" id="IPR000620">
    <property type="entry name" value="EamA_dom"/>
</dbReference>
<proteinExistence type="predicted"/>
<comment type="caution">
    <text evidence="7">The sequence shown here is derived from an EMBL/GenBank/DDBJ whole genome shotgun (WGS) entry which is preliminary data.</text>
</comment>
<feature type="transmembrane region" description="Helical" evidence="5">
    <location>
        <begin position="265"/>
        <end position="285"/>
    </location>
</feature>
<keyword evidence="2 5" id="KW-0812">Transmembrane</keyword>
<dbReference type="Gene3D" id="1.10.3730.20">
    <property type="match status" value="1"/>
</dbReference>
<dbReference type="Pfam" id="PF00892">
    <property type="entry name" value="EamA"/>
    <property type="match status" value="2"/>
</dbReference>
<reference evidence="7" key="1">
    <citation type="submission" date="2022-07" db="EMBL/GenBank/DDBJ databases">
        <title>Phylogenomic reconstructions and comparative analyses of Kickxellomycotina fungi.</title>
        <authorList>
            <person name="Reynolds N.K."/>
            <person name="Stajich J.E."/>
            <person name="Barry K."/>
            <person name="Grigoriev I.V."/>
            <person name="Crous P."/>
            <person name="Smith M.E."/>
        </authorList>
    </citation>
    <scope>NUCLEOTIDE SEQUENCE</scope>
    <source>
        <strain evidence="7">NRRL 1565</strain>
    </source>
</reference>
<evidence type="ECO:0000256" key="3">
    <source>
        <dbReference type="ARBA" id="ARBA00022989"/>
    </source>
</evidence>
<evidence type="ECO:0000256" key="5">
    <source>
        <dbReference type="SAM" id="Phobius"/>
    </source>
</evidence>
<dbReference type="AlphaFoldDB" id="A0A9W8HY38"/>
<dbReference type="SUPFAM" id="SSF103481">
    <property type="entry name" value="Multidrug resistance efflux transporter EmrE"/>
    <property type="match status" value="2"/>
</dbReference>
<dbReference type="PANTHER" id="PTHR22911">
    <property type="entry name" value="ACYL-MALONYL CONDENSING ENZYME-RELATED"/>
    <property type="match status" value="1"/>
</dbReference>
<feature type="domain" description="EamA" evidence="6">
    <location>
        <begin position="52"/>
        <end position="187"/>
    </location>
</feature>
<comment type="subcellular location">
    <subcellularLocation>
        <location evidence="1">Membrane</location>
        <topology evidence="1">Multi-pass membrane protein</topology>
    </subcellularLocation>
</comment>
<dbReference type="EMBL" id="JANBUO010000313">
    <property type="protein sequence ID" value="KAJ2805206.1"/>
    <property type="molecule type" value="Genomic_DNA"/>
</dbReference>
<dbReference type="GO" id="GO:0016020">
    <property type="term" value="C:membrane"/>
    <property type="evidence" value="ECO:0007669"/>
    <property type="project" value="UniProtKB-SubCell"/>
</dbReference>
<keyword evidence="8" id="KW-1185">Reference proteome</keyword>
<keyword evidence="3 5" id="KW-1133">Transmembrane helix</keyword>
<feature type="domain" description="EamA" evidence="6">
    <location>
        <begin position="205"/>
        <end position="339"/>
    </location>
</feature>
<feature type="transmembrane region" description="Helical" evidence="5">
    <location>
        <begin position="142"/>
        <end position="161"/>
    </location>
</feature>
<organism evidence="7 8">
    <name type="scientific">Coemansia guatemalensis</name>
    <dbReference type="NCBI Taxonomy" id="2761395"/>
    <lineage>
        <taxon>Eukaryota</taxon>
        <taxon>Fungi</taxon>
        <taxon>Fungi incertae sedis</taxon>
        <taxon>Zoopagomycota</taxon>
        <taxon>Kickxellomycotina</taxon>
        <taxon>Kickxellomycetes</taxon>
        <taxon>Kickxellales</taxon>
        <taxon>Kickxellaceae</taxon>
        <taxon>Coemansia</taxon>
    </lineage>
</organism>
<feature type="transmembrane region" description="Helical" evidence="5">
    <location>
        <begin position="235"/>
        <end position="253"/>
    </location>
</feature>
<feature type="transmembrane region" description="Helical" evidence="5">
    <location>
        <begin position="203"/>
        <end position="223"/>
    </location>
</feature>
<accession>A0A9W8HY38</accession>
<protein>
    <recommendedName>
        <fullName evidence="6">EamA domain-containing protein</fullName>
    </recommendedName>
</protein>
<evidence type="ECO:0000259" key="6">
    <source>
        <dbReference type="Pfam" id="PF00892"/>
    </source>
</evidence>
<dbReference type="OrthoDB" id="306876at2759"/>